<comment type="similarity">
    <text evidence="2">Belongs to the Tim17/Tim22/Tim23 family.</text>
</comment>
<dbReference type="GO" id="GO:0005743">
    <property type="term" value="C:mitochondrial inner membrane"/>
    <property type="evidence" value="ECO:0007669"/>
    <property type="project" value="UniProtKB-SubCell"/>
</dbReference>
<keyword evidence="3" id="KW-0813">Transport</keyword>
<keyword evidence="4" id="KW-0812">Transmembrane</keyword>
<name>A0A822XJM5_NELNU</name>
<evidence type="ECO:0000256" key="7">
    <source>
        <dbReference type="ARBA" id="ARBA00022989"/>
    </source>
</evidence>
<keyword evidence="5" id="KW-0999">Mitochondrion inner membrane</keyword>
<evidence type="ECO:0000256" key="8">
    <source>
        <dbReference type="ARBA" id="ARBA00023010"/>
    </source>
</evidence>
<keyword evidence="10" id="KW-0472">Membrane</keyword>
<accession>A0A822XJM5</accession>
<keyword evidence="6" id="KW-0653">Protein transport</keyword>
<dbReference type="Proteomes" id="UP000607653">
    <property type="component" value="Unassembled WGS sequence"/>
</dbReference>
<keyword evidence="12" id="KW-1185">Reference proteome</keyword>
<dbReference type="PANTHER" id="PTHR10485">
    <property type="entry name" value="MITOCHONDRIAL IMPORT INNER MEMBRANE TRANSLOCASE SUBUNIT TIM-17"/>
    <property type="match status" value="1"/>
</dbReference>
<evidence type="ECO:0000256" key="3">
    <source>
        <dbReference type="ARBA" id="ARBA00022448"/>
    </source>
</evidence>
<evidence type="ECO:0000256" key="4">
    <source>
        <dbReference type="ARBA" id="ARBA00022692"/>
    </source>
</evidence>
<keyword evidence="7" id="KW-1133">Transmembrane helix</keyword>
<dbReference type="EMBL" id="DUZY01000001">
    <property type="protein sequence ID" value="DAD21744.1"/>
    <property type="molecule type" value="Genomic_DNA"/>
</dbReference>
<evidence type="ECO:0000256" key="10">
    <source>
        <dbReference type="ARBA" id="ARBA00023136"/>
    </source>
</evidence>
<evidence type="ECO:0000256" key="6">
    <source>
        <dbReference type="ARBA" id="ARBA00022927"/>
    </source>
</evidence>
<evidence type="ECO:0000313" key="11">
    <source>
        <dbReference type="EMBL" id="DAD21744.1"/>
    </source>
</evidence>
<dbReference type="AlphaFoldDB" id="A0A822XJM5"/>
<evidence type="ECO:0000256" key="9">
    <source>
        <dbReference type="ARBA" id="ARBA00023128"/>
    </source>
</evidence>
<reference evidence="11 12" key="1">
    <citation type="journal article" date="2020" name="Mol. Biol. Evol.">
        <title>Distinct Expression and Methylation Patterns for Genes with Different Fates following a Single Whole-Genome Duplication in Flowering Plants.</title>
        <authorList>
            <person name="Shi T."/>
            <person name="Rahmani R.S."/>
            <person name="Gugger P.F."/>
            <person name="Wang M."/>
            <person name="Li H."/>
            <person name="Zhang Y."/>
            <person name="Li Z."/>
            <person name="Wang Q."/>
            <person name="Van de Peer Y."/>
            <person name="Marchal K."/>
            <person name="Chen J."/>
        </authorList>
    </citation>
    <scope>NUCLEOTIDE SEQUENCE [LARGE SCALE GENOMIC DNA]</scope>
    <source>
        <tissue evidence="11">Leaf</tissue>
    </source>
</reference>
<comment type="caution">
    <text evidence="11">The sequence shown here is derived from an EMBL/GenBank/DDBJ whole genome shotgun (WGS) entry which is preliminary data.</text>
</comment>
<gene>
    <name evidence="11" type="ORF">HUJ06_023207</name>
</gene>
<protein>
    <submittedName>
        <fullName evidence="11">Uncharacterized protein</fullName>
    </submittedName>
</protein>
<dbReference type="PANTHER" id="PTHR10485:SF0">
    <property type="entry name" value="AT05822P-RELATED"/>
    <property type="match status" value="1"/>
</dbReference>
<keyword evidence="8" id="KW-0811">Translocation</keyword>
<dbReference type="GO" id="GO:0015031">
    <property type="term" value="P:protein transport"/>
    <property type="evidence" value="ECO:0007669"/>
    <property type="project" value="UniProtKB-KW"/>
</dbReference>
<proteinExistence type="inferred from homology"/>
<evidence type="ECO:0000313" key="12">
    <source>
        <dbReference type="Proteomes" id="UP000607653"/>
    </source>
</evidence>
<evidence type="ECO:0000256" key="5">
    <source>
        <dbReference type="ARBA" id="ARBA00022792"/>
    </source>
</evidence>
<organism evidence="11 12">
    <name type="scientific">Nelumbo nucifera</name>
    <name type="common">Sacred lotus</name>
    <dbReference type="NCBI Taxonomy" id="4432"/>
    <lineage>
        <taxon>Eukaryota</taxon>
        <taxon>Viridiplantae</taxon>
        <taxon>Streptophyta</taxon>
        <taxon>Embryophyta</taxon>
        <taxon>Tracheophyta</taxon>
        <taxon>Spermatophyta</taxon>
        <taxon>Magnoliopsida</taxon>
        <taxon>Proteales</taxon>
        <taxon>Nelumbonaceae</taxon>
        <taxon>Nelumbo</taxon>
    </lineage>
</organism>
<comment type="subcellular location">
    <subcellularLocation>
        <location evidence="1">Mitochondrion inner membrane</location>
        <topology evidence="1">Multi-pass membrane protein</topology>
    </subcellularLocation>
</comment>
<evidence type="ECO:0000256" key="1">
    <source>
        <dbReference type="ARBA" id="ARBA00004448"/>
    </source>
</evidence>
<sequence>MSADLLAWVPLADQSSTFKGVYNSPKGERLTGGSQAVHMNAPRIGGSFTKEDPWNSIIAGAASSRFLQMHVSRFRCSTYVYCSGVLLALIKGTGIMLSKVLVPSVPNPFNSPGYLSGKFSNQKLTQTPTLETSIERSSSSSSWFGGYLAVKRSRR</sequence>
<evidence type="ECO:0000256" key="2">
    <source>
        <dbReference type="ARBA" id="ARBA00008444"/>
    </source>
</evidence>
<keyword evidence="9" id="KW-0496">Mitochondrion</keyword>